<dbReference type="InterPro" id="IPR002403">
    <property type="entry name" value="Cyt_P450_E_grp-IV"/>
</dbReference>
<gene>
    <name evidence="10" type="ORF">CSSPTR1EN2_LOCUS18450</name>
</gene>
<dbReference type="EMBL" id="OZ019897">
    <property type="protein sequence ID" value="CAK9226860.1"/>
    <property type="molecule type" value="Genomic_DNA"/>
</dbReference>
<sequence length="532" mass="59443">MTMSLASSYKWPVANMDQTHGSSSAQDSNVKSTTRLAASFFDQASGSSTVDSAAAAPAERLQLKEIPGGYGLPYIGPLKDRWEYFYFQGVRGFFEKRMAKYNSTVFRTNMPPGWPWTDPRCVMLLDQKSYANVFDYDKVDKTDTFAGTFIPSLEFTGGLRMCAYLDPSDERHTKLKSYCLELLKESGPRWTPEFHKQMTSSFPVWEKEIASKGSSSFNSVCQELMFKVMIKAMTNVDIDNIPESDRPSSADLTKWTGLQLVPVLSVGLPAPIDDLVLHTAPLPFALARGGYDKMFKFLQKYAGEALDVAGKFDLNRDDATHNLIFFTILNGHGGFLRFFPIILKYVNTSAGLQEELKKEIRAAIETNGGVLNGKALESMSLVQSTVYEALRMEPPVPLQYARAKQDFVLESHDAAFRIKKGEMLGGAAYYASRDPVIFKDPNTFNPKRFLGEEGRKLLSHLIWSNGRQTTNTSTNTSSSNTKQCAARDLVPFLGQLFLVELFRKYESFQISDVKPNDTLACSFLRLTPASSS</sequence>
<keyword evidence="11" id="KW-1185">Reference proteome</keyword>
<evidence type="ECO:0000256" key="2">
    <source>
        <dbReference type="ARBA" id="ARBA00022516"/>
    </source>
</evidence>
<dbReference type="PANTHER" id="PTHR24286">
    <property type="entry name" value="CYTOCHROME P450 26"/>
    <property type="match status" value="1"/>
</dbReference>
<dbReference type="InterPro" id="IPR001128">
    <property type="entry name" value="Cyt_P450"/>
</dbReference>
<comment type="similarity">
    <text evidence="1">Belongs to the cytochrome P450 family.</text>
</comment>
<evidence type="ECO:0000313" key="11">
    <source>
        <dbReference type="Proteomes" id="UP001497512"/>
    </source>
</evidence>
<dbReference type="PRINTS" id="PR00465">
    <property type="entry name" value="EP450IV"/>
</dbReference>
<proteinExistence type="inferred from homology"/>
<keyword evidence="6" id="KW-0408">Iron</keyword>
<evidence type="ECO:0000256" key="6">
    <source>
        <dbReference type="ARBA" id="ARBA00023004"/>
    </source>
</evidence>
<accession>A0ABP0UQJ0</accession>
<evidence type="ECO:0000313" key="10">
    <source>
        <dbReference type="EMBL" id="CAK9226860.1"/>
    </source>
</evidence>
<keyword evidence="8" id="KW-0275">Fatty acid biosynthesis</keyword>
<keyword evidence="9" id="KW-0456">Lyase</keyword>
<keyword evidence="4" id="KW-0925">Oxylipin biosynthesis</keyword>
<dbReference type="CDD" id="cd11071">
    <property type="entry name" value="CYP74"/>
    <property type="match status" value="1"/>
</dbReference>
<name>A0ABP0UQJ0_9BRYO</name>
<keyword evidence="5" id="KW-0276">Fatty acid metabolism</keyword>
<evidence type="ECO:0000256" key="7">
    <source>
        <dbReference type="ARBA" id="ARBA00023098"/>
    </source>
</evidence>
<organism evidence="10 11">
    <name type="scientific">Sphagnum troendelagicum</name>
    <dbReference type="NCBI Taxonomy" id="128251"/>
    <lineage>
        <taxon>Eukaryota</taxon>
        <taxon>Viridiplantae</taxon>
        <taxon>Streptophyta</taxon>
        <taxon>Embryophyta</taxon>
        <taxon>Bryophyta</taxon>
        <taxon>Sphagnophytina</taxon>
        <taxon>Sphagnopsida</taxon>
        <taxon>Sphagnales</taxon>
        <taxon>Sphagnaceae</taxon>
        <taxon>Sphagnum</taxon>
    </lineage>
</organism>
<dbReference type="SUPFAM" id="SSF48264">
    <property type="entry name" value="Cytochrome P450"/>
    <property type="match status" value="1"/>
</dbReference>
<evidence type="ECO:0000256" key="4">
    <source>
        <dbReference type="ARBA" id="ARBA00022767"/>
    </source>
</evidence>
<evidence type="ECO:0000256" key="3">
    <source>
        <dbReference type="ARBA" id="ARBA00022723"/>
    </source>
</evidence>
<dbReference type="Proteomes" id="UP001497512">
    <property type="component" value="Chromosome 5"/>
</dbReference>
<dbReference type="Gene3D" id="1.10.630.10">
    <property type="entry name" value="Cytochrome P450"/>
    <property type="match status" value="1"/>
</dbReference>
<evidence type="ECO:0000256" key="8">
    <source>
        <dbReference type="ARBA" id="ARBA00023160"/>
    </source>
</evidence>
<dbReference type="InterPro" id="IPR036396">
    <property type="entry name" value="Cyt_P450_sf"/>
</dbReference>
<dbReference type="Pfam" id="PF00067">
    <property type="entry name" value="p450"/>
    <property type="match status" value="1"/>
</dbReference>
<dbReference type="PANTHER" id="PTHR24286:SF255">
    <property type="entry name" value="ALLENE OXIDE SYNTHASE, CHLOROPLASTIC"/>
    <property type="match status" value="1"/>
</dbReference>
<evidence type="ECO:0000256" key="5">
    <source>
        <dbReference type="ARBA" id="ARBA00022832"/>
    </source>
</evidence>
<evidence type="ECO:0000256" key="1">
    <source>
        <dbReference type="ARBA" id="ARBA00010617"/>
    </source>
</evidence>
<keyword evidence="2" id="KW-0444">Lipid biosynthesis</keyword>
<keyword evidence="3" id="KW-0479">Metal-binding</keyword>
<evidence type="ECO:0008006" key="12">
    <source>
        <dbReference type="Google" id="ProtNLM"/>
    </source>
</evidence>
<reference evidence="10" key="1">
    <citation type="submission" date="2024-02" db="EMBL/GenBank/DDBJ databases">
        <authorList>
            <consortium name="ELIXIR-Norway"/>
            <consortium name="Elixir Norway"/>
        </authorList>
    </citation>
    <scope>NUCLEOTIDE SEQUENCE</scope>
</reference>
<evidence type="ECO:0000256" key="9">
    <source>
        <dbReference type="ARBA" id="ARBA00023239"/>
    </source>
</evidence>
<keyword evidence="7" id="KW-0443">Lipid metabolism</keyword>
<protein>
    <recommendedName>
        <fullName evidence="12">Cytochrome P450</fullName>
    </recommendedName>
</protein>